<evidence type="ECO:0000313" key="2">
    <source>
        <dbReference type="Proteomes" id="UP000662572"/>
    </source>
</evidence>
<gene>
    <name evidence="1" type="ORF">GCM10011273_35480</name>
</gene>
<reference evidence="1" key="1">
    <citation type="journal article" date="2014" name="Int. J. Syst. Evol. Microbiol.">
        <title>Complete genome sequence of Corynebacterium casei LMG S-19264T (=DSM 44701T), isolated from a smear-ripened cheese.</title>
        <authorList>
            <consortium name="US DOE Joint Genome Institute (JGI-PGF)"/>
            <person name="Walter F."/>
            <person name="Albersmeier A."/>
            <person name="Kalinowski J."/>
            <person name="Ruckert C."/>
        </authorList>
    </citation>
    <scope>NUCLEOTIDE SEQUENCE</scope>
    <source>
        <strain evidence="1">KCTC 32296</strain>
    </source>
</reference>
<accession>A0A918QFA1</accession>
<dbReference type="RefSeq" id="WP_229807857.1">
    <property type="nucleotide sequence ID" value="NZ_BMZB01000009.1"/>
</dbReference>
<proteinExistence type="predicted"/>
<reference evidence="1" key="2">
    <citation type="submission" date="2020-09" db="EMBL/GenBank/DDBJ databases">
        <authorList>
            <person name="Sun Q."/>
            <person name="Kim S."/>
        </authorList>
    </citation>
    <scope>NUCLEOTIDE SEQUENCE</scope>
    <source>
        <strain evidence="1">KCTC 32296</strain>
    </source>
</reference>
<comment type="caution">
    <text evidence="1">The sequence shown here is derived from an EMBL/GenBank/DDBJ whole genome shotgun (WGS) entry which is preliminary data.</text>
</comment>
<evidence type="ECO:0000313" key="1">
    <source>
        <dbReference type="EMBL" id="GGZ45665.1"/>
    </source>
</evidence>
<sequence length="455" mass="50719">MSDIPPQKLSLVKGLVKTMPIGALRTLDKALALSRDAKMKQVRGLVLLELEARHVRDLVFEPYLALFQPREDGLDAEVFPNWLLNNLWRELQTTEVQLCGEAGMAARSLRDDDPTPVPFFRLVTAGARILRDDPLTVVPKGHDERDLREISEFAHYLDLHRLLRQYLNRLPDWMGRIDAEKAATLRLWYKDACAFSEDAGVRFIEAIFANMDDGAMIIKIIATVADRPNDRFLAESELADFGERILLLAEERTDTFKRLMNSKSKDLSFMATAGADISRCLMALSGLEQYIELARDGPWGKRVAAAHKTIAELVEGRLKTAAGLIQLALPMRAEKVSGRVRKDYPDVRTPMDEAATTNAKAILTFLKDIKHTAANGGYASLLTKTVQEVEMVLDGYMDDLISIANHDAGLDVDAVMTLFEAVIDLIDTLFGEERAALARRRVASSDLLNPSKSVA</sequence>
<dbReference type="EMBL" id="BMZB01000009">
    <property type="protein sequence ID" value="GGZ45665.1"/>
    <property type="molecule type" value="Genomic_DNA"/>
</dbReference>
<name>A0A918QFA1_9CAUL</name>
<keyword evidence="2" id="KW-1185">Reference proteome</keyword>
<protein>
    <submittedName>
        <fullName evidence="1">Uncharacterized protein</fullName>
    </submittedName>
</protein>
<organism evidence="1 2">
    <name type="scientific">Asticcacaulis endophyticus</name>
    <dbReference type="NCBI Taxonomy" id="1395890"/>
    <lineage>
        <taxon>Bacteria</taxon>
        <taxon>Pseudomonadati</taxon>
        <taxon>Pseudomonadota</taxon>
        <taxon>Alphaproteobacteria</taxon>
        <taxon>Caulobacterales</taxon>
        <taxon>Caulobacteraceae</taxon>
        <taxon>Asticcacaulis</taxon>
    </lineage>
</organism>
<dbReference type="AlphaFoldDB" id="A0A918QFA1"/>
<dbReference type="Proteomes" id="UP000662572">
    <property type="component" value="Unassembled WGS sequence"/>
</dbReference>